<gene>
    <name evidence="8" type="ORF">H8S33_17045</name>
</gene>
<evidence type="ECO:0000256" key="5">
    <source>
        <dbReference type="ARBA" id="ARBA00022989"/>
    </source>
</evidence>
<keyword evidence="3" id="KW-1003">Cell membrane</keyword>
<keyword evidence="9" id="KW-1185">Reference proteome</keyword>
<evidence type="ECO:0000256" key="3">
    <source>
        <dbReference type="ARBA" id="ARBA00022475"/>
    </source>
</evidence>
<dbReference type="Pfam" id="PF07681">
    <property type="entry name" value="DoxX"/>
    <property type="match status" value="1"/>
</dbReference>
<dbReference type="Proteomes" id="UP000637359">
    <property type="component" value="Unassembled WGS sequence"/>
</dbReference>
<comment type="similarity">
    <text evidence="2">Belongs to the DoxX family.</text>
</comment>
<keyword evidence="5 7" id="KW-1133">Transmembrane helix</keyword>
<organism evidence="8 9">
    <name type="scientific">Ornithinibacillus hominis</name>
    <dbReference type="NCBI Taxonomy" id="2763055"/>
    <lineage>
        <taxon>Bacteria</taxon>
        <taxon>Bacillati</taxon>
        <taxon>Bacillota</taxon>
        <taxon>Bacilli</taxon>
        <taxon>Bacillales</taxon>
        <taxon>Bacillaceae</taxon>
        <taxon>Ornithinibacillus</taxon>
    </lineage>
</organism>
<dbReference type="PANTHER" id="PTHR33452:SF1">
    <property type="entry name" value="INNER MEMBRANE PROTEIN YPHA-RELATED"/>
    <property type="match status" value="1"/>
</dbReference>
<dbReference type="PANTHER" id="PTHR33452">
    <property type="entry name" value="OXIDOREDUCTASE CATD-RELATED"/>
    <property type="match status" value="1"/>
</dbReference>
<evidence type="ECO:0000313" key="9">
    <source>
        <dbReference type="Proteomes" id="UP000637359"/>
    </source>
</evidence>
<evidence type="ECO:0000256" key="2">
    <source>
        <dbReference type="ARBA" id="ARBA00006679"/>
    </source>
</evidence>
<proteinExistence type="inferred from homology"/>
<dbReference type="EMBL" id="JACOOL010000016">
    <property type="protein sequence ID" value="MBC5638485.1"/>
    <property type="molecule type" value="Genomic_DNA"/>
</dbReference>
<protein>
    <submittedName>
        <fullName evidence="8">DoxX family protein</fullName>
    </submittedName>
</protein>
<feature type="transmembrane region" description="Helical" evidence="7">
    <location>
        <begin position="5"/>
        <end position="22"/>
    </location>
</feature>
<sequence>MATWLCYAVGYVFITSGVMKLINTDFRATFHSLGVPFPETTLFLVAIIELGCGALIAGGMYVRKASIPLLVIMVAAIYYSKLALIAEDGFLSFAFQARLDIVLLILLLLLIKHVPGKSFRGNSDINRLST</sequence>
<evidence type="ECO:0000256" key="6">
    <source>
        <dbReference type="ARBA" id="ARBA00023136"/>
    </source>
</evidence>
<evidence type="ECO:0000256" key="7">
    <source>
        <dbReference type="SAM" id="Phobius"/>
    </source>
</evidence>
<accession>A0A923L8T9</accession>
<evidence type="ECO:0000256" key="4">
    <source>
        <dbReference type="ARBA" id="ARBA00022692"/>
    </source>
</evidence>
<keyword evidence="6 7" id="KW-0472">Membrane</keyword>
<feature type="transmembrane region" description="Helical" evidence="7">
    <location>
        <begin position="42"/>
        <end position="62"/>
    </location>
</feature>
<reference evidence="8" key="1">
    <citation type="submission" date="2020-08" db="EMBL/GenBank/DDBJ databases">
        <title>Genome public.</title>
        <authorList>
            <person name="Liu C."/>
            <person name="Sun Q."/>
        </authorList>
    </citation>
    <scope>NUCLEOTIDE SEQUENCE</scope>
    <source>
        <strain evidence="8">BX22</strain>
    </source>
</reference>
<dbReference type="InterPro" id="IPR051907">
    <property type="entry name" value="DoxX-like_oxidoreductase"/>
</dbReference>
<feature type="transmembrane region" description="Helical" evidence="7">
    <location>
        <begin position="92"/>
        <end position="111"/>
    </location>
</feature>
<dbReference type="RefSeq" id="WP_186871191.1">
    <property type="nucleotide sequence ID" value="NZ_JACOOL010000016.1"/>
</dbReference>
<dbReference type="GO" id="GO:0005886">
    <property type="term" value="C:plasma membrane"/>
    <property type="evidence" value="ECO:0007669"/>
    <property type="project" value="UniProtKB-SubCell"/>
</dbReference>
<comment type="caution">
    <text evidence="8">The sequence shown here is derived from an EMBL/GenBank/DDBJ whole genome shotgun (WGS) entry which is preliminary data.</text>
</comment>
<feature type="transmembrane region" description="Helical" evidence="7">
    <location>
        <begin position="69"/>
        <end position="86"/>
    </location>
</feature>
<comment type="subcellular location">
    <subcellularLocation>
        <location evidence="1">Cell membrane</location>
        <topology evidence="1">Multi-pass membrane protein</topology>
    </subcellularLocation>
</comment>
<dbReference type="AlphaFoldDB" id="A0A923L8T9"/>
<evidence type="ECO:0000313" key="8">
    <source>
        <dbReference type="EMBL" id="MBC5638485.1"/>
    </source>
</evidence>
<keyword evidence="4 7" id="KW-0812">Transmembrane</keyword>
<name>A0A923L8T9_9BACI</name>
<evidence type="ECO:0000256" key="1">
    <source>
        <dbReference type="ARBA" id="ARBA00004651"/>
    </source>
</evidence>
<dbReference type="InterPro" id="IPR032808">
    <property type="entry name" value="DoxX"/>
</dbReference>